<keyword evidence="1" id="KW-0812">Transmembrane</keyword>
<dbReference type="EMBL" id="CAJNRD030001118">
    <property type="protein sequence ID" value="CAG5081976.1"/>
    <property type="molecule type" value="Genomic_DNA"/>
</dbReference>
<sequence length="275" mass="32089">MRVWPLVPNYYLFYFHVLCFSYAIILQVIDLYESINDVDKLIDNFTENLASTIVYVRIVMLRVHNYQTGKLLSQVIEDYNASVFKNSYEIKVFMKYVNKGRFMLKRLSIFIVSSEFFYSLDPLNNQTVFIMLYTIYCLWEVNISTRYYLTYLPLGFLAFYMVFGGSTVDYILISLAFSIKNGKLTVLTVRINALYGGLDCRKKLNKIIAEHSRLLKSPNCCKAFSEYSWCTLTIDCGKDFLYCIKRSQKLLGLDAGKFTTYSLIALTVVSKFYYT</sequence>
<protein>
    <submittedName>
        <fullName evidence="2">Olfactory receptor 77</fullName>
    </submittedName>
</protein>
<feature type="transmembrane region" description="Helical" evidence="1">
    <location>
        <begin position="157"/>
        <end position="179"/>
    </location>
</feature>
<accession>A0A8J2H7C5</accession>
<reference evidence="2" key="1">
    <citation type="submission" date="2021-04" db="EMBL/GenBank/DDBJ databases">
        <authorList>
            <person name="Chebbi M.A.C M."/>
        </authorList>
    </citation>
    <scope>NUCLEOTIDE SEQUENCE</scope>
</reference>
<dbReference type="AlphaFoldDB" id="A0A8J2H7C5"/>
<comment type="caution">
    <text evidence="2">The sequence shown here is derived from an EMBL/GenBank/DDBJ whole genome shotgun (WGS) entry which is preliminary data.</text>
</comment>
<feature type="transmembrane region" description="Helical" evidence="1">
    <location>
        <begin position="126"/>
        <end position="145"/>
    </location>
</feature>
<dbReference type="Proteomes" id="UP000786811">
    <property type="component" value="Unassembled WGS sequence"/>
</dbReference>
<organism evidence="2 3">
    <name type="scientific">Cotesia congregata</name>
    <name type="common">Parasitoid wasp</name>
    <name type="synonym">Apanteles congregatus</name>
    <dbReference type="NCBI Taxonomy" id="51543"/>
    <lineage>
        <taxon>Eukaryota</taxon>
        <taxon>Metazoa</taxon>
        <taxon>Ecdysozoa</taxon>
        <taxon>Arthropoda</taxon>
        <taxon>Hexapoda</taxon>
        <taxon>Insecta</taxon>
        <taxon>Pterygota</taxon>
        <taxon>Neoptera</taxon>
        <taxon>Endopterygota</taxon>
        <taxon>Hymenoptera</taxon>
        <taxon>Apocrita</taxon>
        <taxon>Ichneumonoidea</taxon>
        <taxon>Braconidae</taxon>
        <taxon>Microgastrinae</taxon>
        <taxon>Cotesia</taxon>
    </lineage>
</organism>
<feature type="non-terminal residue" evidence="2">
    <location>
        <position position="1"/>
    </location>
</feature>
<name>A0A8J2H7C5_COTCN</name>
<keyword evidence="2" id="KW-0675">Receptor</keyword>
<dbReference type="OrthoDB" id="6617147at2759"/>
<evidence type="ECO:0000313" key="3">
    <source>
        <dbReference type="Proteomes" id="UP000786811"/>
    </source>
</evidence>
<keyword evidence="3" id="KW-1185">Reference proteome</keyword>
<gene>
    <name evidence="2" type="ORF">HICCMSTLAB_LOCUS3426</name>
</gene>
<keyword evidence="1" id="KW-0472">Membrane</keyword>
<feature type="transmembrane region" description="Helical" evidence="1">
    <location>
        <begin position="12"/>
        <end position="32"/>
    </location>
</feature>
<evidence type="ECO:0000256" key="1">
    <source>
        <dbReference type="SAM" id="Phobius"/>
    </source>
</evidence>
<proteinExistence type="predicted"/>
<keyword evidence="1" id="KW-1133">Transmembrane helix</keyword>
<evidence type="ECO:0000313" key="2">
    <source>
        <dbReference type="EMBL" id="CAG5081976.1"/>
    </source>
</evidence>